<evidence type="ECO:0000313" key="1">
    <source>
        <dbReference type="EMBL" id="JAH60636.1"/>
    </source>
</evidence>
<reference evidence="1" key="1">
    <citation type="submission" date="2014-11" db="EMBL/GenBank/DDBJ databases">
        <authorList>
            <person name="Amaro Gonzalez C."/>
        </authorList>
    </citation>
    <scope>NUCLEOTIDE SEQUENCE</scope>
</reference>
<dbReference type="EMBL" id="GBXM01047941">
    <property type="protein sequence ID" value="JAH60636.1"/>
    <property type="molecule type" value="Transcribed_RNA"/>
</dbReference>
<proteinExistence type="predicted"/>
<protein>
    <submittedName>
        <fullName evidence="1">Uncharacterized protein</fullName>
    </submittedName>
</protein>
<organism evidence="1">
    <name type="scientific">Anguilla anguilla</name>
    <name type="common">European freshwater eel</name>
    <name type="synonym">Muraena anguilla</name>
    <dbReference type="NCBI Taxonomy" id="7936"/>
    <lineage>
        <taxon>Eukaryota</taxon>
        <taxon>Metazoa</taxon>
        <taxon>Chordata</taxon>
        <taxon>Craniata</taxon>
        <taxon>Vertebrata</taxon>
        <taxon>Euteleostomi</taxon>
        <taxon>Actinopterygii</taxon>
        <taxon>Neopterygii</taxon>
        <taxon>Teleostei</taxon>
        <taxon>Anguilliformes</taxon>
        <taxon>Anguillidae</taxon>
        <taxon>Anguilla</taxon>
    </lineage>
</organism>
<dbReference type="AlphaFoldDB" id="A0A0E9U487"/>
<accession>A0A0E9U487</accession>
<reference evidence="1" key="2">
    <citation type="journal article" date="2015" name="Fish Shellfish Immunol.">
        <title>Early steps in the European eel (Anguilla anguilla)-Vibrio vulnificus interaction in the gills: Role of the RtxA13 toxin.</title>
        <authorList>
            <person name="Callol A."/>
            <person name="Pajuelo D."/>
            <person name="Ebbesson L."/>
            <person name="Teles M."/>
            <person name="MacKenzie S."/>
            <person name="Amaro C."/>
        </authorList>
    </citation>
    <scope>NUCLEOTIDE SEQUENCE</scope>
</reference>
<name>A0A0E9U487_ANGAN</name>
<sequence length="38" mass="4608">MSIQFYFPGHGLRLHTETSRSCERSIRVLNWKWRTVKS</sequence>